<evidence type="ECO:0000259" key="4">
    <source>
        <dbReference type="Pfam" id="PF13407"/>
    </source>
</evidence>
<dbReference type="STRING" id="383372.Rcas_2115"/>
<dbReference type="InterPro" id="IPR028082">
    <property type="entry name" value="Peripla_BP_I"/>
</dbReference>
<dbReference type="CDD" id="cd01536">
    <property type="entry name" value="PBP1_ABC_sugar_binding-like"/>
    <property type="match status" value="1"/>
</dbReference>
<dbReference type="AlphaFoldDB" id="A7NL30"/>
<dbReference type="Gene3D" id="3.40.50.2300">
    <property type="match status" value="2"/>
</dbReference>
<dbReference type="Pfam" id="PF13407">
    <property type="entry name" value="Peripla_BP_4"/>
    <property type="match status" value="1"/>
</dbReference>
<sequence>MTKQCRNTLSRHITGLMALAFILAACGDPAATAPTPASIQTEATGAPPTVVPPTTGAFKPVWYAPAPHPYFEEVRKGVTAFEADTGIKVEQQIGPDWTQGSQNQRIEALAAQGFNAFAVYPADASGANGLYEELTTAGAHIINFGTSTAQPTTASFAVATDVKAAAMQATEELIKAMGGKGNIINVLEVLEDPNTALRKQGIEEVVARYPDVTIIQEVAGMTSIETAVQKISDALSANVDRVDGIIATGYTPSVAIAQVLTEYRARGGQRQIHAVGIDTDEAVMKAIADGVMDGTIVQNPFGHGYLSLLLLKYLSEGYKPKADAYFVNAGFIFVTKENLDTYQQDILKVTEQIKSEMLDKYLER</sequence>
<evidence type="ECO:0000313" key="5">
    <source>
        <dbReference type="EMBL" id="ABU58200.1"/>
    </source>
</evidence>
<evidence type="ECO:0000256" key="2">
    <source>
        <dbReference type="ARBA" id="ARBA00007639"/>
    </source>
</evidence>
<dbReference type="EMBL" id="CP000804">
    <property type="protein sequence ID" value="ABU58200.1"/>
    <property type="molecule type" value="Genomic_DNA"/>
</dbReference>
<comment type="similarity">
    <text evidence="2">Belongs to the bacterial solute-binding protein 2 family.</text>
</comment>
<dbReference type="HOGENOM" id="CLU_773156_0_0_0"/>
<evidence type="ECO:0000256" key="1">
    <source>
        <dbReference type="ARBA" id="ARBA00004196"/>
    </source>
</evidence>
<dbReference type="SUPFAM" id="SSF53822">
    <property type="entry name" value="Periplasmic binding protein-like I"/>
    <property type="match status" value="1"/>
</dbReference>
<keyword evidence="6" id="KW-1185">Reference proteome</keyword>
<dbReference type="OrthoDB" id="569491at2"/>
<dbReference type="KEGG" id="rca:Rcas_2115"/>
<dbReference type="GO" id="GO:0030288">
    <property type="term" value="C:outer membrane-bounded periplasmic space"/>
    <property type="evidence" value="ECO:0007669"/>
    <property type="project" value="TreeGrafter"/>
</dbReference>
<dbReference type="Proteomes" id="UP000000263">
    <property type="component" value="Chromosome"/>
</dbReference>
<dbReference type="InterPro" id="IPR025997">
    <property type="entry name" value="SBP_2_dom"/>
</dbReference>
<dbReference type="RefSeq" id="WP_012120624.1">
    <property type="nucleotide sequence ID" value="NC_009767.1"/>
</dbReference>
<evidence type="ECO:0000256" key="3">
    <source>
        <dbReference type="SAM" id="SignalP"/>
    </source>
</evidence>
<dbReference type="PROSITE" id="PS51257">
    <property type="entry name" value="PROKAR_LIPOPROTEIN"/>
    <property type="match status" value="1"/>
</dbReference>
<reference evidence="5 6" key="1">
    <citation type="submission" date="2007-08" db="EMBL/GenBank/DDBJ databases">
        <title>Complete sequence of Roseiflexus castenholzii DSM 13941.</title>
        <authorList>
            <consortium name="US DOE Joint Genome Institute"/>
            <person name="Copeland A."/>
            <person name="Lucas S."/>
            <person name="Lapidus A."/>
            <person name="Barry K."/>
            <person name="Glavina del Rio T."/>
            <person name="Dalin E."/>
            <person name="Tice H."/>
            <person name="Pitluck S."/>
            <person name="Thompson L.S."/>
            <person name="Brettin T."/>
            <person name="Bruce D."/>
            <person name="Detter J.C."/>
            <person name="Han C."/>
            <person name="Tapia R."/>
            <person name="Schmutz J."/>
            <person name="Larimer F."/>
            <person name="Land M."/>
            <person name="Hauser L."/>
            <person name="Kyrpides N."/>
            <person name="Mikhailova N."/>
            <person name="Bryant D.A."/>
            <person name="Hanada S."/>
            <person name="Tsukatani Y."/>
            <person name="Richardson P."/>
        </authorList>
    </citation>
    <scope>NUCLEOTIDE SEQUENCE [LARGE SCALE GENOMIC DNA]</scope>
    <source>
        <strain evidence="6">DSM 13941 / HLO8</strain>
    </source>
</reference>
<dbReference type="GO" id="GO:0030246">
    <property type="term" value="F:carbohydrate binding"/>
    <property type="evidence" value="ECO:0007669"/>
    <property type="project" value="TreeGrafter"/>
</dbReference>
<keyword evidence="3" id="KW-0732">Signal</keyword>
<feature type="domain" description="Periplasmic binding protein" evidence="4">
    <location>
        <begin position="66"/>
        <end position="317"/>
    </location>
</feature>
<dbReference type="eggNOG" id="COG1879">
    <property type="taxonomic scope" value="Bacteria"/>
</dbReference>
<dbReference type="PANTHER" id="PTHR30036">
    <property type="entry name" value="D-XYLOSE-BINDING PERIPLASMIC PROTEIN"/>
    <property type="match status" value="1"/>
</dbReference>
<feature type="chain" id="PRO_5002711542" evidence="3">
    <location>
        <begin position="31"/>
        <end position="364"/>
    </location>
</feature>
<proteinExistence type="inferred from homology"/>
<dbReference type="InterPro" id="IPR050555">
    <property type="entry name" value="Bact_Solute-Bind_Prot2"/>
</dbReference>
<feature type="signal peptide" evidence="3">
    <location>
        <begin position="1"/>
        <end position="30"/>
    </location>
</feature>
<protein>
    <submittedName>
        <fullName evidence="5">Sugar ABC transporter, periplasmic sugar-binding protein</fullName>
    </submittedName>
</protein>
<name>A7NL30_ROSCS</name>
<organism evidence="5 6">
    <name type="scientific">Roseiflexus castenholzii (strain DSM 13941 / HLO8)</name>
    <dbReference type="NCBI Taxonomy" id="383372"/>
    <lineage>
        <taxon>Bacteria</taxon>
        <taxon>Bacillati</taxon>
        <taxon>Chloroflexota</taxon>
        <taxon>Chloroflexia</taxon>
        <taxon>Chloroflexales</taxon>
        <taxon>Roseiflexineae</taxon>
        <taxon>Roseiflexaceae</taxon>
        <taxon>Roseiflexus</taxon>
    </lineage>
</organism>
<comment type="subcellular location">
    <subcellularLocation>
        <location evidence="1">Cell envelope</location>
    </subcellularLocation>
</comment>
<accession>A7NL30</accession>
<evidence type="ECO:0000313" key="6">
    <source>
        <dbReference type="Proteomes" id="UP000000263"/>
    </source>
</evidence>
<gene>
    <name evidence="5" type="ordered locus">Rcas_2115</name>
</gene>
<dbReference type="PANTHER" id="PTHR30036:SF7">
    <property type="entry name" value="ABC TRANSPORTER PERIPLASMIC-BINDING PROTEIN YPHF"/>
    <property type="match status" value="1"/>
</dbReference>